<organism evidence="2 3">
    <name type="scientific">Brassica napus</name>
    <name type="common">Rape</name>
    <dbReference type="NCBI Taxonomy" id="3708"/>
    <lineage>
        <taxon>Eukaryota</taxon>
        <taxon>Viridiplantae</taxon>
        <taxon>Streptophyta</taxon>
        <taxon>Embryophyta</taxon>
        <taxon>Tracheophyta</taxon>
        <taxon>Spermatophyta</taxon>
        <taxon>Magnoliopsida</taxon>
        <taxon>eudicotyledons</taxon>
        <taxon>Gunneridae</taxon>
        <taxon>Pentapetalae</taxon>
        <taxon>rosids</taxon>
        <taxon>malvids</taxon>
        <taxon>Brassicales</taxon>
        <taxon>Brassicaceae</taxon>
        <taxon>Brassiceae</taxon>
        <taxon>Brassica</taxon>
    </lineage>
</organism>
<dbReference type="Proteomes" id="UP000824890">
    <property type="component" value="Unassembled WGS sequence"/>
</dbReference>
<evidence type="ECO:0000313" key="3">
    <source>
        <dbReference type="Proteomes" id="UP000824890"/>
    </source>
</evidence>
<protein>
    <recommendedName>
        <fullName evidence="1">Factor of DNA methylation 1-5/IDN2 domain-containing protein</fullName>
    </recommendedName>
</protein>
<comment type="caution">
    <text evidence="2">The sequence shown here is derived from an EMBL/GenBank/DDBJ whole genome shotgun (WGS) entry which is preliminary data.</text>
</comment>
<feature type="domain" description="Factor of DNA methylation 1-5/IDN2" evidence="1">
    <location>
        <begin position="167"/>
        <end position="288"/>
    </location>
</feature>
<keyword evidence="3" id="KW-1185">Reference proteome</keyword>
<name>A0ABQ8ADL6_BRANA</name>
<gene>
    <name evidence="2" type="ORF">HID58_052997</name>
</gene>
<accession>A0ABQ8ADL6</accession>
<evidence type="ECO:0000259" key="1">
    <source>
        <dbReference type="Pfam" id="PF03469"/>
    </source>
</evidence>
<reference evidence="2 3" key="1">
    <citation type="submission" date="2021-05" db="EMBL/GenBank/DDBJ databases">
        <title>Genome Assembly of Synthetic Allotetraploid Brassica napus Reveals Homoeologous Exchanges between Subgenomes.</title>
        <authorList>
            <person name="Davis J.T."/>
        </authorList>
    </citation>
    <scope>NUCLEOTIDE SEQUENCE [LARGE SCALE GENOMIC DNA]</scope>
    <source>
        <strain evidence="3">cv. Da-Ae</strain>
        <tissue evidence="2">Seedling</tissue>
    </source>
</reference>
<proteinExistence type="predicted"/>
<evidence type="ECO:0000313" key="2">
    <source>
        <dbReference type="EMBL" id="KAH0890568.1"/>
    </source>
</evidence>
<sequence>MELYPELEHCVGVQTIMGCLPFEKFVEACKDPQDETNEMRAKTLHKQAEKQVYKKLWIKFEPSLIGGREIMDHDQEAVPEVEKAVIMEQNADERRGYVITLQGDDQEAVPEVEKRVIIEEDVDGRRSYLITLEDKLDQEQEKLLLASCSLLKIYPSLDDDEYAGIERSMGWMDFQKFYHNCLSHKESEEETEEETLARAHQLRNLWIGKMISAYDVPEEERGDVPFKPYNVDDLEAVKETFGEDLYRTIRKAFREVRVAFKTGVEYKPWNRGEGREATLNELLDALPKVARPPSHRRR</sequence>
<dbReference type="Pfam" id="PF03469">
    <property type="entry name" value="XH"/>
    <property type="match status" value="1"/>
</dbReference>
<dbReference type="EMBL" id="JAGKQM010000013">
    <property type="protein sequence ID" value="KAH0890568.1"/>
    <property type="molecule type" value="Genomic_DNA"/>
</dbReference>
<dbReference type="InterPro" id="IPR005379">
    <property type="entry name" value="FDM1-5/IDN2_XH"/>
</dbReference>